<protein>
    <submittedName>
        <fullName evidence="11">Putative nucleotidyltransferase</fullName>
    </submittedName>
</protein>
<organism evidence="11 12">
    <name type="scientific">Hyella patelloides LEGE 07179</name>
    <dbReference type="NCBI Taxonomy" id="945734"/>
    <lineage>
        <taxon>Bacteria</taxon>
        <taxon>Bacillati</taxon>
        <taxon>Cyanobacteriota</taxon>
        <taxon>Cyanophyceae</taxon>
        <taxon>Pleurocapsales</taxon>
        <taxon>Hyellaceae</taxon>
        <taxon>Hyella</taxon>
    </lineage>
</organism>
<dbReference type="Gene3D" id="3.30.460.10">
    <property type="entry name" value="Beta Polymerase, domain 2"/>
    <property type="match status" value="1"/>
</dbReference>
<sequence length="98" mass="11207">MNKEELKHYRSQIKSLAERYHAPNVRVFGSTVRDDNTPESDVDFLIDVSPEQTLFDLIRLTRALKELLGCEVDVAQSTVLHPIIRDEVLEQAVSLDDL</sequence>
<evidence type="ECO:0000313" key="12">
    <source>
        <dbReference type="Proteomes" id="UP000320055"/>
    </source>
</evidence>
<dbReference type="PANTHER" id="PTHR33571:SF12">
    <property type="entry name" value="BSL3053 PROTEIN"/>
    <property type="match status" value="1"/>
</dbReference>
<dbReference type="GO" id="GO:0046872">
    <property type="term" value="F:metal ion binding"/>
    <property type="evidence" value="ECO:0007669"/>
    <property type="project" value="UniProtKB-KW"/>
</dbReference>
<keyword evidence="8" id="KW-0460">Magnesium</keyword>
<name>A0A563W4P5_9CYAN</name>
<keyword evidence="2" id="KW-1277">Toxin-antitoxin system</keyword>
<evidence type="ECO:0000256" key="1">
    <source>
        <dbReference type="ARBA" id="ARBA00001946"/>
    </source>
</evidence>
<keyword evidence="6" id="KW-0547">Nucleotide-binding</keyword>
<comment type="similarity">
    <text evidence="9">Belongs to the MntA antitoxin family.</text>
</comment>
<dbReference type="InterPro" id="IPR052038">
    <property type="entry name" value="Type-VII_TA_antitoxin"/>
</dbReference>
<keyword evidence="4" id="KW-0548">Nucleotidyltransferase</keyword>
<dbReference type="Proteomes" id="UP000320055">
    <property type="component" value="Unassembled WGS sequence"/>
</dbReference>
<keyword evidence="7" id="KW-0067">ATP-binding</keyword>
<dbReference type="GO" id="GO:0005524">
    <property type="term" value="F:ATP binding"/>
    <property type="evidence" value="ECO:0007669"/>
    <property type="project" value="UniProtKB-KW"/>
</dbReference>
<dbReference type="CDD" id="cd05403">
    <property type="entry name" value="NT_KNTase_like"/>
    <property type="match status" value="1"/>
</dbReference>
<dbReference type="OrthoDB" id="561385at2"/>
<dbReference type="RefSeq" id="WP_144868081.1">
    <property type="nucleotide sequence ID" value="NZ_LR213843.1"/>
</dbReference>
<evidence type="ECO:0000256" key="5">
    <source>
        <dbReference type="ARBA" id="ARBA00022723"/>
    </source>
</evidence>
<evidence type="ECO:0000313" key="11">
    <source>
        <dbReference type="EMBL" id="VEP18654.1"/>
    </source>
</evidence>
<keyword evidence="3 11" id="KW-0808">Transferase</keyword>
<gene>
    <name evidence="11" type="ORF">H1P_850011</name>
</gene>
<keyword evidence="5" id="KW-0479">Metal-binding</keyword>
<keyword evidence="12" id="KW-1185">Reference proteome</keyword>
<dbReference type="InterPro" id="IPR043519">
    <property type="entry name" value="NT_sf"/>
</dbReference>
<dbReference type="GO" id="GO:0016779">
    <property type="term" value="F:nucleotidyltransferase activity"/>
    <property type="evidence" value="ECO:0007669"/>
    <property type="project" value="UniProtKB-KW"/>
</dbReference>
<evidence type="ECO:0000256" key="3">
    <source>
        <dbReference type="ARBA" id="ARBA00022679"/>
    </source>
</evidence>
<comment type="cofactor">
    <cofactor evidence="1">
        <name>Mg(2+)</name>
        <dbReference type="ChEBI" id="CHEBI:18420"/>
    </cofactor>
</comment>
<feature type="domain" description="Polymerase nucleotidyl transferase" evidence="10">
    <location>
        <begin position="13"/>
        <end position="86"/>
    </location>
</feature>
<dbReference type="Pfam" id="PF01909">
    <property type="entry name" value="NTP_transf_2"/>
    <property type="match status" value="1"/>
</dbReference>
<evidence type="ECO:0000256" key="4">
    <source>
        <dbReference type="ARBA" id="ARBA00022695"/>
    </source>
</evidence>
<evidence type="ECO:0000256" key="7">
    <source>
        <dbReference type="ARBA" id="ARBA00022840"/>
    </source>
</evidence>
<dbReference type="EMBL" id="CAACVJ010000693">
    <property type="protein sequence ID" value="VEP18654.1"/>
    <property type="molecule type" value="Genomic_DNA"/>
</dbReference>
<proteinExistence type="inferred from homology"/>
<accession>A0A563W4P5</accession>
<dbReference type="InterPro" id="IPR002934">
    <property type="entry name" value="Polymerase_NTP_transf_dom"/>
</dbReference>
<dbReference type="AlphaFoldDB" id="A0A563W4P5"/>
<evidence type="ECO:0000256" key="8">
    <source>
        <dbReference type="ARBA" id="ARBA00022842"/>
    </source>
</evidence>
<dbReference type="PANTHER" id="PTHR33571">
    <property type="entry name" value="SSL8005 PROTEIN"/>
    <property type="match status" value="1"/>
</dbReference>
<evidence type="ECO:0000259" key="10">
    <source>
        <dbReference type="Pfam" id="PF01909"/>
    </source>
</evidence>
<evidence type="ECO:0000256" key="6">
    <source>
        <dbReference type="ARBA" id="ARBA00022741"/>
    </source>
</evidence>
<evidence type="ECO:0000256" key="2">
    <source>
        <dbReference type="ARBA" id="ARBA00022649"/>
    </source>
</evidence>
<evidence type="ECO:0000256" key="9">
    <source>
        <dbReference type="ARBA" id="ARBA00038276"/>
    </source>
</evidence>
<dbReference type="SUPFAM" id="SSF81301">
    <property type="entry name" value="Nucleotidyltransferase"/>
    <property type="match status" value="1"/>
</dbReference>
<reference evidence="11 12" key="1">
    <citation type="submission" date="2019-01" db="EMBL/GenBank/DDBJ databases">
        <authorList>
            <person name="Brito A."/>
        </authorList>
    </citation>
    <scope>NUCLEOTIDE SEQUENCE [LARGE SCALE GENOMIC DNA]</scope>
    <source>
        <strain evidence="11">1</strain>
    </source>
</reference>